<evidence type="ECO:0000313" key="3">
    <source>
        <dbReference type="Proteomes" id="UP000706151"/>
    </source>
</evidence>
<dbReference type="GO" id="GO:0020037">
    <property type="term" value="F:heme binding"/>
    <property type="evidence" value="ECO:0007669"/>
    <property type="project" value="InterPro"/>
</dbReference>
<dbReference type="GO" id="GO:0005506">
    <property type="term" value="F:iron ion binding"/>
    <property type="evidence" value="ECO:0007669"/>
    <property type="project" value="InterPro"/>
</dbReference>
<sequence>MSSANYAKAARIANTRLGMDSPAAEGCKDEGASGAPQVSKPSSMDHQMSQLMPEGMRKIGLEMHQSASDFAAQAAKASKTGNADAALASLSRVTQQCTACHAAYKERSKNKLSNSSIW</sequence>
<accession>A0A935T841</accession>
<dbReference type="Proteomes" id="UP000706151">
    <property type="component" value="Unassembled WGS sequence"/>
</dbReference>
<proteinExistence type="predicted"/>
<feature type="region of interest" description="Disordered" evidence="1">
    <location>
        <begin position="11"/>
        <end position="47"/>
    </location>
</feature>
<dbReference type="Pfam" id="PF01322">
    <property type="entry name" value="Cytochrom_C_2"/>
    <property type="match status" value="1"/>
</dbReference>
<comment type="caution">
    <text evidence="2">The sequence shown here is derived from an EMBL/GenBank/DDBJ whole genome shotgun (WGS) entry which is preliminary data.</text>
</comment>
<dbReference type="AlphaFoldDB" id="A0A935T841"/>
<dbReference type="InterPro" id="IPR010980">
    <property type="entry name" value="Cyt_c/b562"/>
</dbReference>
<dbReference type="SUPFAM" id="SSF47175">
    <property type="entry name" value="Cytochromes"/>
    <property type="match status" value="1"/>
</dbReference>
<gene>
    <name evidence="2" type="ORF">IPK02_00755</name>
</gene>
<dbReference type="EMBL" id="JADJOT010000001">
    <property type="protein sequence ID" value="MBK7952607.1"/>
    <property type="molecule type" value="Genomic_DNA"/>
</dbReference>
<protein>
    <submittedName>
        <fullName evidence="2">Cytochrome c</fullName>
    </submittedName>
</protein>
<evidence type="ECO:0000256" key="1">
    <source>
        <dbReference type="SAM" id="MobiDB-lite"/>
    </source>
</evidence>
<organism evidence="2 3">
    <name type="scientific">Candidatus Accumulibacter affinis</name>
    <dbReference type="NCBI Taxonomy" id="2954384"/>
    <lineage>
        <taxon>Bacteria</taxon>
        <taxon>Pseudomonadati</taxon>
        <taxon>Pseudomonadota</taxon>
        <taxon>Betaproteobacteria</taxon>
        <taxon>Candidatus Accumulibacter</taxon>
    </lineage>
</organism>
<dbReference type="InterPro" id="IPR002321">
    <property type="entry name" value="Cyt_c_II"/>
</dbReference>
<name>A0A935T841_9PROT</name>
<dbReference type="GO" id="GO:0022900">
    <property type="term" value="P:electron transport chain"/>
    <property type="evidence" value="ECO:0007669"/>
    <property type="project" value="InterPro"/>
</dbReference>
<reference evidence="2 3" key="1">
    <citation type="submission" date="2020-10" db="EMBL/GenBank/DDBJ databases">
        <title>Connecting structure to function with the recovery of over 1000 high-quality activated sludge metagenome-assembled genomes encoding full-length rRNA genes using long-read sequencing.</title>
        <authorList>
            <person name="Singleton C.M."/>
            <person name="Petriglieri F."/>
            <person name="Kristensen J.M."/>
            <person name="Kirkegaard R.H."/>
            <person name="Michaelsen T.Y."/>
            <person name="Andersen M.H."/>
            <person name="Karst S.M."/>
            <person name="Dueholm M.S."/>
            <person name="Nielsen P.H."/>
            <person name="Albertsen M."/>
        </authorList>
    </citation>
    <scope>NUCLEOTIDE SEQUENCE [LARGE SCALE GENOMIC DNA]</scope>
    <source>
        <strain evidence="2">Fred_18-Q3-R57-64_BAT3C.720</strain>
    </source>
</reference>
<dbReference type="GO" id="GO:0009055">
    <property type="term" value="F:electron transfer activity"/>
    <property type="evidence" value="ECO:0007669"/>
    <property type="project" value="InterPro"/>
</dbReference>
<dbReference type="Gene3D" id="1.20.120.10">
    <property type="entry name" value="Cytochrome c/b562"/>
    <property type="match status" value="1"/>
</dbReference>
<dbReference type="PROSITE" id="PS51009">
    <property type="entry name" value="CYTCII"/>
    <property type="match status" value="1"/>
</dbReference>
<evidence type="ECO:0000313" key="2">
    <source>
        <dbReference type="EMBL" id="MBK7952607.1"/>
    </source>
</evidence>